<dbReference type="PANTHER" id="PTHR43689:SF1">
    <property type="entry name" value="ALPHA_BETA-HYDROLASES SUPERFAMILY PROTEIN"/>
    <property type="match status" value="1"/>
</dbReference>
<sequence>MPRRRAAARTPTVSSRAVVASASTAAADANAPLFPHLDLDFRARVSPAELARCVAAAAVVTAVCALASTRHPLARALLATTPRAVRVAWALATFVVALFVARWIALEAKEQARLVAAEDAADEDSAFAAVDGVGIVHYKLRAPNNDAKDETDASKRDVATVVSCVHGFGANAYSFERATAAPLADALNAVVVAHDSPGFGLTERPRDLRAYTPRANAKVCRAMLRLAEAKAEDATGSRTPLRRVHILHWSPYDRVGVVNADP</sequence>
<dbReference type="InterPro" id="IPR029058">
    <property type="entry name" value="AB_hydrolase_fold"/>
</dbReference>
<dbReference type="AlphaFoldDB" id="C1N7C9"/>
<dbReference type="PANTHER" id="PTHR43689">
    <property type="entry name" value="HYDROLASE"/>
    <property type="match status" value="1"/>
</dbReference>
<evidence type="ECO:0000313" key="2">
    <source>
        <dbReference type="EMBL" id="EEH52250.1"/>
    </source>
</evidence>
<dbReference type="STRING" id="564608.C1N7C9"/>
<name>C1N7C9_MICPC</name>
<gene>
    <name evidence="2" type="ORF">MICPUCDRAFT_53643</name>
</gene>
<dbReference type="RefSeq" id="XP_003063877.1">
    <property type="nucleotide sequence ID" value="XM_003063831.1"/>
</dbReference>
<keyword evidence="1" id="KW-0472">Membrane</keyword>
<feature type="transmembrane region" description="Helical" evidence="1">
    <location>
        <begin position="50"/>
        <end position="68"/>
    </location>
</feature>
<feature type="transmembrane region" description="Helical" evidence="1">
    <location>
        <begin position="88"/>
        <end position="105"/>
    </location>
</feature>
<dbReference type="GeneID" id="9689318"/>
<accession>C1N7C9</accession>
<dbReference type="OrthoDB" id="19657at2759"/>
<organism evidence="3">
    <name type="scientific">Micromonas pusilla (strain CCMP1545)</name>
    <name type="common">Picoplanktonic green alga</name>
    <dbReference type="NCBI Taxonomy" id="564608"/>
    <lineage>
        <taxon>Eukaryota</taxon>
        <taxon>Viridiplantae</taxon>
        <taxon>Chlorophyta</taxon>
        <taxon>Mamiellophyceae</taxon>
        <taxon>Mamiellales</taxon>
        <taxon>Mamiellaceae</taxon>
        <taxon>Micromonas</taxon>
    </lineage>
</organism>
<keyword evidence="1" id="KW-0812">Transmembrane</keyword>
<dbReference type="Gene3D" id="3.40.50.1820">
    <property type="entry name" value="alpha/beta hydrolase"/>
    <property type="match status" value="1"/>
</dbReference>
<dbReference type="Proteomes" id="UP000001876">
    <property type="component" value="Unassembled WGS sequence"/>
</dbReference>
<evidence type="ECO:0000313" key="3">
    <source>
        <dbReference type="Proteomes" id="UP000001876"/>
    </source>
</evidence>
<evidence type="ECO:0000256" key="1">
    <source>
        <dbReference type="SAM" id="Phobius"/>
    </source>
</evidence>
<proteinExistence type="predicted"/>
<keyword evidence="3" id="KW-1185">Reference proteome</keyword>
<keyword evidence="1" id="KW-1133">Transmembrane helix</keyword>
<dbReference type="EMBL" id="GG663749">
    <property type="protein sequence ID" value="EEH52250.1"/>
    <property type="molecule type" value="Genomic_DNA"/>
</dbReference>
<protein>
    <submittedName>
        <fullName evidence="2">Predicted protein</fullName>
    </submittedName>
</protein>
<reference evidence="2 3" key="1">
    <citation type="journal article" date="2009" name="Science">
        <title>Green evolution and dynamic adaptations revealed by genomes of the marine picoeukaryotes Micromonas.</title>
        <authorList>
            <person name="Worden A.Z."/>
            <person name="Lee J.H."/>
            <person name="Mock T."/>
            <person name="Rouze P."/>
            <person name="Simmons M.P."/>
            <person name="Aerts A.L."/>
            <person name="Allen A.E."/>
            <person name="Cuvelier M.L."/>
            <person name="Derelle E."/>
            <person name="Everett M.V."/>
            <person name="Foulon E."/>
            <person name="Grimwood J."/>
            <person name="Gundlach H."/>
            <person name="Henrissat B."/>
            <person name="Napoli C."/>
            <person name="McDonald S.M."/>
            <person name="Parker M.S."/>
            <person name="Rombauts S."/>
            <person name="Salamov A."/>
            <person name="Von Dassow P."/>
            <person name="Badger J.H."/>
            <person name="Coutinho P.M."/>
            <person name="Demir E."/>
            <person name="Dubchak I."/>
            <person name="Gentemann C."/>
            <person name="Eikrem W."/>
            <person name="Gready J.E."/>
            <person name="John U."/>
            <person name="Lanier W."/>
            <person name="Lindquist E.A."/>
            <person name="Lucas S."/>
            <person name="Mayer K.F."/>
            <person name="Moreau H."/>
            <person name="Not F."/>
            <person name="Otillar R."/>
            <person name="Panaud O."/>
            <person name="Pangilinan J."/>
            <person name="Paulsen I."/>
            <person name="Piegu B."/>
            <person name="Poliakov A."/>
            <person name="Robbens S."/>
            <person name="Schmutz J."/>
            <person name="Toulza E."/>
            <person name="Wyss T."/>
            <person name="Zelensky A."/>
            <person name="Zhou K."/>
            <person name="Armbrust E.V."/>
            <person name="Bhattacharya D."/>
            <person name="Goodenough U.W."/>
            <person name="Van de Peer Y."/>
            <person name="Grigoriev I.V."/>
        </authorList>
    </citation>
    <scope>NUCLEOTIDE SEQUENCE [LARGE SCALE GENOMIC DNA]</scope>
    <source>
        <strain evidence="2 3">CCMP1545</strain>
    </source>
</reference>
<dbReference type="SUPFAM" id="SSF53474">
    <property type="entry name" value="alpha/beta-Hydrolases"/>
    <property type="match status" value="1"/>
</dbReference>
<dbReference type="KEGG" id="mpp:MICPUCDRAFT_53643"/>